<feature type="domain" description="Aerobactin siderophore biosynthesis IucA/IucC N-terminal" evidence="2">
    <location>
        <begin position="157"/>
        <end position="407"/>
    </location>
</feature>
<dbReference type="PANTHER" id="PTHR34384:SF6">
    <property type="entry name" value="STAPHYLOFERRIN B SYNTHASE"/>
    <property type="match status" value="1"/>
</dbReference>
<dbReference type="GO" id="GO:0016881">
    <property type="term" value="F:acid-amino acid ligase activity"/>
    <property type="evidence" value="ECO:0007669"/>
    <property type="project" value="UniProtKB-ARBA"/>
</dbReference>
<dbReference type="AlphaFoldDB" id="A0A1H3XP77"/>
<name>A0A1H3XP77_9SPHI</name>
<dbReference type="PANTHER" id="PTHR34384">
    <property type="entry name" value="L-2,3-DIAMINOPROPANOATE--CITRATE LIGASE"/>
    <property type="match status" value="1"/>
</dbReference>
<dbReference type="InterPro" id="IPR037455">
    <property type="entry name" value="LucA/IucC-like"/>
</dbReference>
<dbReference type="Gene3D" id="6.10.250.3370">
    <property type="match status" value="1"/>
</dbReference>
<sequence>MEKQAEMSIPQNHQLSPESAIAHLSPQIWEQVNRLQVRKMLCEFSHELLLVPQLKRIHGNWGLYILSTNDGEIEYQFLARVLGLDHWHIDTASITRMRGDKVEALDAIAFITEFTRELGFTDTNLPTYLEEIISCLYGSAYMHANEKLSSKDLTQASYADTEHAMIAGHPCFIANSARIGFDAIDYQNYSPEAAAPLSLIWVAGHRDCTEFTSIAPLTYQQVIAQELDAETNQSFHDELLKKGLDPAHYICFPIHPWQWFNKLIHLFAPDIAASKLVCLGYSKDQYLPQQSVRTFFNVSHTGRFYVKSALSILNMGFMRGLSPYFMRTTPAINEWVAEIVSSDLYLQQKGFTVLKEISTVGYTNQHIENAIQTDSPYKKMLSTLWRESPMDKIEPGERLMTMAALLHVDTHGNALLPELIRSSPLDTEQWLESYLQCYLSPLLHCFYFHDMRFMPHGENLILVFKDNVPVRAIMKDIGEEVAVVNQQKELPEIVKRIIIPVPEDLKILSIFTQIFDSFFRFLNHILVEHAGYPEEQFWKLVADCITDYQFEYPQLEDKFRKYDLFAPEIIKTCSNRLQMQNSQKMLDGADPFRNQKFAGILKNPLAAYQAKLL</sequence>
<dbReference type="Gene3D" id="1.10.510.40">
    <property type="match status" value="1"/>
</dbReference>
<proteinExistence type="predicted"/>
<dbReference type="Pfam" id="PF04183">
    <property type="entry name" value="IucA_IucC"/>
    <property type="match status" value="1"/>
</dbReference>
<evidence type="ECO:0000313" key="5">
    <source>
        <dbReference type="Proteomes" id="UP000198850"/>
    </source>
</evidence>
<keyword evidence="5" id="KW-1185">Reference proteome</keyword>
<gene>
    <name evidence="4" type="ORF">SAMN05443550_101662</name>
</gene>
<evidence type="ECO:0000259" key="2">
    <source>
        <dbReference type="Pfam" id="PF04183"/>
    </source>
</evidence>
<evidence type="ECO:0000259" key="3">
    <source>
        <dbReference type="Pfam" id="PF06276"/>
    </source>
</evidence>
<dbReference type="Pfam" id="PF06276">
    <property type="entry name" value="FhuF"/>
    <property type="match status" value="1"/>
</dbReference>
<evidence type="ECO:0000313" key="4">
    <source>
        <dbReference type="EMBL" id="SEA00404.1"/>
    </source>
</evidence>
<dbReference type="Gene3D" id="3.30.310.280">
    <property type="match status" value="1"/>
</dbReference>
<accession>A0A1H3XP77</accession>
<dbReference type="GO" id="GO:0019290">
    <property type="term" value="P:siderophore biosynthetic process"/>
    <property type="evidence" value="ECO:0007669"/>
    <property type="project" value="InterPro"/>
</dbReference>
<dbReference type="InterPro" id="IPR007310">
    <property type="entry name" value="Aerobactin_biosyn_IucA/IucC_N"/>
</dbReference>
<organism evidence="4 5">
    <name type="scientific">Pedobacter hartonius</name>
    <dbReference type="NCBI Taxonomy" id="425514"/>
    <lineage>
        <taxon>Bacteria</taxon>
        <taxon>Pseudomonadati</taxon>
        <taxon>Bacteroidota</taxon>
        <taxon>Sphingobacteriia</taxon>
        <taxon>Sphingobacteriales</taxon>
        <taxon>Sphingobacteriaceae</taxon>
        <taxon>Pedobacter</taxon>
    </lineage>
</organism>
<dbReference type="InterPro" id="IPR022770">
    <property type="entry name" value="IucA/IucC-like_C"/>
</dbReference>
<dbReference type="RefSeq" id="WP_245735109.1">
    <property type="nucleotide sequence ID" value="NZ_FNRA01000001.1"/>
</dbReference>
<dbReference type="Proteomes" id="UP000198850">
    <property type="component" value="Unassembled WGS sequence"/>
</dbReference>
<feature type="domain" description="Aerobactin siderophore biosynthesis IucA/IucC-like C-terminal" evidence="3">
    <location>
        <begin position="428"/>
        <end position="585"/>
    </location>
</feature>
<dbReference type="EMBL" id="FNRA01000001">
    <property type="protein sequence ID" value="SEA00404.1"/>
    <property type="molecule type" value="Genomic_DNA"/>
</dbReference>
<protein>
    <submittedName>
        <fullName evidence="4">Siderophore synthetase component</fullName>
    </submittedName>
</protein>
<dbReference type="STRING" id="425514.SAMN05443550_101662"/>
<evidence type="ECO:0000256" key="1">
    <source>
        <dbReference type="ARBA" id="ARBA00004924"/>
    </source>
</evidence>
<reference evidence="4 5" key="1">
    <citation type="submission" date="2016-10" db="EMBL/GenBank/DDBJ databases">
        <authorList>
            <person name="de Groot N.N."/>
        </authorList>
    </citation>
    <scope>NUCLEOTIDE SEQUENCE [LARGE SCALE GENOMIC DNA]</scope>
    <source>
        <strain evidence="4 5">DSM 19033</strain>
    </source>
</reference>
<comment type="pathway">
    <text evidence="1">Siderophore biosynthesis.</text>
</comment>